<dbReference type="PANTHER" id="PTHR12526:SF572">
    <property type="entry name" value="BLL5144 PROTEIN"/>
    <property type="match status" value="1"/>
</dbReference>
<proteinExistence type="predicted"/>
<dbReference type="PANTHER" id="PTHR12526">
    <property type="entry name" value="GLYCOSYLTRANSFERASE"/>
    <property type="match status" value="1"/>
</dbReference>
<dbReference type="AlphaFoldDB" id="A0A543E256"/>
<accession>A0A543E256</accession>
<protein>
    <submittedName>
        <fullName evidence="5">Glycosyltransferase involved in cell wall biosynthesis</fullName>
    </submittedName>
</protein>
<sequence>MPTTVHRPTAGPAVSPVPTPRVPDRVPGPAKVGILSTYPPTQCGLATFSAALAEHLNRSVATAGVVRIIDRPEPHPGGEVVAHVVNGSRSSVEAAVRRLNGFEAVVVQHEYGIYGGADGCDVIDLVAGLTVPTIIVLHTVLQEPTPRQRRILRWLVESADVVVTMTETARQRLVENYGADPDGVVMIPHGAIDHGPLDGGAARAERRSTGRPLVLTWGLLGPGKGIEWAIDAMPGLRDLRPRYLVIGKTHPKVLDRDGESYRDSLVRRADMQGVADVVELDDRYLGVGELAGLVQRADVVLLPYDSREQVTSGVLIEAVAAGRPVVSTAFPHAVELLGDGTGLVVPQRDPAALEAALRRALGEPGLADRLAERAARKAPDLLWGAVAARYQQIAETLVAATLPAAS</sequence>
<dbReference type="Proteomes" id="UP000315677">
    <property type="component" value="Unassembled WGS sequence"/>
</dbReference>
<comment type="caution">
    <text evidence="5">The sequence shown here is derived from an EMBL/GenBank/DDBJ whole genome shotgun (WGS) entry which is preliminary data.</text>
</comment>
<evidence type="ECO:0000256" key="1">
    <source>
        <dbReference type="ARBA" id="ARBA00022676"/>
    </source>
</evidence>
<keyword evidence="2 5" id="KW-0808">Transferase</keyword>
<gene>
    <name evidence="5" type="ORF">FB558_2461</name>
</gene>
<evidence type="ECO:0000256" key="3">
    <source>
        <dbReference type="SAM" id="MobiDB-lite"/>
    </source>
</evidence>
<dbReference type="EMBL" id="VFPA01000001">
    <property type="protein sequence ID" value="TQM15671.1"/>
    <property type="molecule type" value="Genomic_DNA"/>
</dbReference>
<dbReference type="GO" id="GO:0016757">
    <property type="term" value="F:glycosyltransferase activity"/>
    <property type="evidence" value="ECO:0007669"/>
    <property type="project" value="UniProtKB-KW"/>
</dbReference>
<dbReference type="Gene3D" id="3.40.50.2000">
    <property type="entry name" value="Glycogen Phosphorylase B"/>
    <property type="match status" value="2"/>
</dbReference>
<name>A0A543E256_9PSEU</name>
<dbReference type="InterPro" id="IPR028098">
    <property type="entry name" value="Glyco_trans_4-like_N"/>
</dbReference>
<dbReference type="SUPFAM" id="SSF53756">
    <property type="entry name" value="UDP-Glycosyltransferase/glycogen phosphorylase"/>
    <property type="match status" value="1"/>
</dbReference>
<feature type="region of interest" description="Disordered" evidence="3">
    <location>
        <begin position="1"/>
        <end position="25"/>
    </location>
</feature>
<evidence type="ECO:0000259" key="4">
    <source>
        <dbReference type="Pfam" id="PF13439"/>
    </source>
</evidence>
<evidence type="ECO:0000256" key="2">
    <source>
        <dbReference type="ARBA" id="ARBA00022679"/>
    </source>
</evidence>
<evidence type="ECO:0000313" key="5">
    <source>
        <dbReference type="EMBL" id="TQM15671.1"/>
    </source>
</evidence>
<organism evidence="5 6">
    <name type="scientific">Pseudonocardia kunmingensis</name>
    <dbReference type="NCBI Taxonomy" id="630975"/>
    <lineage>
        <taxon>Bacteria</taxon>
        <taxon>Bacillati</taxon>
        <taxon>Actinomycetota</taxon>
        <taxon>Actinomycetes</taxon>
        <taxon>Pseudonocardiales</taxon>
        <taxon>Pseudonocardiaceae</taxon>
        <taxon>Pseudonocardia</taxon>
    </lineage>
</organism>
<feature type="domain" description="Glycosyltransferase subfamily 4-like N-terminal" evidence="4">
    <location>
        <begin position="101"/>
        <end position="190"/>
    </location>
</feature>
<keyword evidence="6" id="KW-1185">Reference proteome</keyword>
<keyword evidence="1" id="KW-0328">Glycosyltransferase</keyword>
<dbReference type="Pfam" id="PF13692">
    <property type="entry name" value="Glyco_trans_1_4"/>
    <property type="match status" value="1"/>
</dbReference>
<dbReference type="Pfam" id="PF13439">
    <property type="entry name" value="Glyco_transf_4"/>
    <property type="match status" value="1"/>
</dbReference>
<evidence type="ECO:0000313" key="6">
    <source>
        <dbReference type="Proteomes" id="UP000315677"/>
    </source>
</evidence>
<dbReference type="RefSeq" id="WP_211366322.1">
    <property type="nucleotide sequence ID" value="NZ_VFPA01000001.1"/>
</dbReference>
<reference evidence="5 6" key="1">
    <citation type="submission" date="2019-06" db="EMBL/GenBank/DDBJ databases">
        <title>Sequencing the genomes of 1000 actinobacteria strains.</title>
        <authorList>
            <person name="Klenk H.-P."/>
        </authorList>
    </citation>
    <scope>NUCLEOTIDE SEQUENCE [LARGE SCALE GENOMIC DNA]</scope>
    <source>
        <strain evidence="5 6">DSM 45301</strain>
    </source>
</reference>